<proteinExistence type="predicted"/>
<dbReference type="AlphaFoldDB" id="A0AAP0EZF7"/>
<gene>
    <name evidence="1" type="ORF">Syun_025783</name>
</gene>
<organism evidence="1 2">
    <name type="scientific">Stephania yunnanensis</name>
    <dbReference type="NCBI Taxonomy" id="152371"/>
    <lineage>
        <taxon>Eukaryota</taxon>
        <taxon>Viridiplantae</taxon>
        <taxon>Streptophyta</taxon>
        <taxon>Embryophyta</taxon>
        <taxon>Tracheophyta</taxon>
        <taxon>Spermatophyta</taxon>
        <taxon>Magnoliopsida</taxon>
        <taxon>Ranunculales</taxon>
        <taxon>Menispermaceae</taxon>
        <taxon>Menispermoideae</taxon>
        <taxon>Cissampelideae</taxon>
        <taxon>Stephania</taxon>
    </lineage>
</organism>
<dbReference type="EMBL" id="JBBNAF010000011">
    <property type="protein sequence ID" value="KAK9098738.1"/>
    <property type="molecule type" value="Genomic_DNA"/>
</dbReference>
<keyword evidence="2" id="KW-1185">Reference proteome</keyword>
<sequence>MVHTTEDTSLGYRIASYMLNLMTSPSNSMVRDPSSTSIFVFAVFKNGRPRSTDEALGNDSSFISTT</sequence>
<dbReference type="Proteomes" id="UP001420932">
    <property type="component" value="Unassembled WGS sequence"/>
</dbReference>
<name>A0AAP0EZF7_9MAGN</name>
<reference evidence="1 2" key="1">
    <citation type="submission" date="2024-01" db="EMBL/GenBank/DDBJ databases">
        <title>Genome assemblies of Stephania.</title>
        <authorList>
            <person name="Yang L."/>
        </authorList>
    </citation>
    <scope>NUCLEOTIDE SEQUENCE [LARGE SCALE GENOMIC DNA]</scope>
    <source>
        <strain evidence="1">YNDBR</strain>
        <tissue evidence="1">Leaf</tissue>
    </source>
</reference>
<protein>
    <submittedName>
        <fullName evidence="1">Uncharacterized protein</fullName>
    </submittedName>
</protein>
<evidence type="ECO:0000313" key="2">
    <source>
        <dbReference type="Proteomes" id="UP001420932"/>
    </source>
</evidence>
<comment type="caution">
    <text evidence="1">The sequence shown here is derived from an EMBL/GenBank/DDBJ whole genome shotgun (WGS) entry which is preliminary data.</text>
</comment>
<accession>A0AAP0EZF7</accession>
<evidence type="ECO:0000313" key="1">
    <source>
        <dbReference type="EMBL" id="KAK9098738.1"/>
    </source>
</evidence>